<evidence type="ECO:0008006" key="3">
    <source>
        <dbReference type="Google" id="ProtNLM"/>
    </source>
</evidence>
<evidence type="ECO:0000313" key="1">
    <source>
        <dbReference type="EMBL" id="MCX2935898.1"/>
    </source>
</evidence>
<protein>
    <recommendedName>
        <fullName evidence="3">Small CPxCG-related zinc finger protein</fullName>
    </recommendedName>
</protein>
<dbReference type="EMBL" id="JAPJDO010000003">
    <property type="protein sequence ID" value="MCX2935898.1"/>
    <property type="molecule type" value="Genomic_DNA"/>
</dbReference>
<evidence type="ECO:0000313" key="2">
    <source>
        <dbReference type="Proteomes" id="UP001300745"/>
    </source>
</evidence>
<comment type="caution">
    <text evidence="1">The sequence shown here is derived from an EMBL/GenBank/DDBJ whole genome shotgun (WGS) entry which is preliminary data.</text>
</comment>
<reference evidence="1 2" key="1">
    <citation type="submission" date="2022-11" db="EMBL/GenBank/DDBJ databases">
        <title>Mycobacterium sp. nov.</title>
        <authorList>
            <person name="Papic B."/>
            <person name="Spicic S."/>
            <person name="Duvnjak S."/>
        </authorList>
    </citation>
    <scope>NUCLEOTIDE SEQUENCE [LARGE SCALE GENOMIC DNA]</scope>
    <source>
        <strain evidence="1 2">CVI_P4</strain>
    </source>
</reference>
<gene>
    <name evidence="1" type="ORF">ORI27_04255</name>
</gene>
<dbReference type="Proteomes" id="UP001300745">
    <property type="component" value="Unassembled WGS sequence"/>
</dbReference>
<organism evidence="1 2">
    <name type="scientific">Mycobacterium pinniadriaticum</name>
    <dbReference type="NCBI Taxonomy" id="2994102"/>
    <lineage>
        <taxon>Bacteria</taxon>
        <taxon>Bacillati</taxon>
        <taxon>Actinomycetota</taxon>
        <taxon>Actinomycetes</taxon>
        <taxon>Mycobacteriales</taxon>
        <taxon>Mycobacteriaceae</taxon>
        <taxon>Mycobacterium</taxon>
    </lineage>
</organism>
<keyword evidence="2" id="KW-1185">Reference proteome</keyword>
<proteinExistence type="predicted"/>
<accession>A0ABT3S8R4</accession>
<name>A0ABT3S8R4_9MYCO</name>
<dbReference type="RefSeq" id="WP_265995285.1">
    <property type="nucleotide sequence ID" value="NZ_JAPJDN010000003.1"/>
</dbReference>
<sequence>MPASRYVDVGSLAEGKLLIPFICPNCGRFDIDNPDCPSCVIDEDAAAA</sequence>